<evidence type="ECO:0000256" key="5">
    <source>
        <dbReference type="ARBA" id="ARBA00023212"/>
    </source>
</evidence>
<comment type="subcellular location">
    <subcellularLocation>
        <location evidence="1">Cytoplasm</location>
        <location evidence="1">Cytoskeleton</location>
        <location evidence="1">Flagellum axoneme</location>
    </subcellularLocation>
</comment>
<dbReference type="GO" id="GO:0005930">
    <property type="term" value="C:axoneme"/>
    <property type="evidence" value="ECO:0007669"/>
    <property type="project" value="UniProtKB-ARBA"/>
</dbReference>
<comment type="subunit">
    <text evidence="8">Microtubule inner protein component of sperm flagellar doublet microtubules.</text>
</comment>
<accession>E4YWK9</accession>
<dbReference type="EMBL" id="FN655675">
    <property type="protein sequence ID" value="CBY39844.1"/>
    <property type="molecule type" value="Genomic_DNA"/>
</dbReference>
<evidence type="ECO:0000256" key="1">
    <source>
        <dbReference type="ARBA" id="ARBA00004611"/>
    </source>
</evidence>
<dbReference type="PANTHER" id="PTHR31180:SF3">
    <property type="entry name" value="EXPRESSED SEQUENCE EH456644"/>
    <property type="match status" value="1"/>
</dbReference>
<evidence type="ECO:0000256" key="3">
    <source>
        <dbReference type="ARBA" id="ARBA00022846"/>
    </source>
</evidence>
<keyword evidence="3" id="KW-0282">Flagellum</keyword>
<organism evidence="10">
    <name type="scientific">Oikopleura dioica</name>
    <name type="common">Tunicate</name>
    <dbReference type="NCBI Taxonomy" id="34765"/>
    <lineage>
        <taxon>Eukaryota</taxon>
        <taxon>Metazoa</taxon>
        <taxon>Chordata</taxon>
        <taxon>Tunicata</taxon>
        <taxon>Appendicularia</taxon>
        <taxon>Copelata</taxon>
        <taxon>Oikopleuridae</taxon>
        <taxon>Oikopleura</taxon>
    </lineage>
</organism>
<proteinExistence type="predicted"/>
<dbReference type="PANTHER" id="PTHR31180">
    <property type="entry name" value="CILIA- AND FLAGELLA-ASSOCIATED PROTEIN 107-RELATED"/>
    <property type="match status" value="1"/>
</dbReference>
<evidence type="ECO:0000256" key="4">
    <source>
        <dbReference type="ARBA" id="ARBA00023069"/>
    </source>
</evidence>
<feature type="compositionally biased region" description="Basic and acidic residues" evidence="9">
    <location>
        <begin position="96"/>
        <end position="112"/>
    </location>
</feature>
<sequence length="183" mass="21545">MANKSKPIESSVFLSEVRASGFSEVWTHSHDLNKFQQYGWRCTTKEDSYSNNTLVGNWNEARWDSTECNKRKPIPSKEILEQWNSSYRIGYNRNEQSARNEERLSQLKESKTTARSFPRHQPEFDPADYREHYNYQSTSRLAYGTPSEKERYAKYKPEELTDNIIPLNHNFLSQNDNASPNLH</sequence>
<evidence type="ECO:0000256" key="7">
    <source>
        <dbReference type="ARBA" id="ARBA00035003"/>
    </source>
</evidence>
<name>E4YWK9_OIKDI</name>
<gene>
    <name evidence="10" type="ORF">GSOID_T00020439001</name>
</gene>
<evidence type="ECO:0000256" key="9">
    <source>
        <dbReference type="SAM" id="MobiDB-lite"/>
    </source>
</evidence>
<keyword evidence="4" id="KW-0969">Cilium</keyword>
<evidence type="ECO:0000256" key="2">
    <source>
        <dbReference type="ARBA" id="ARBA00022490"/>
    </source>
</evidence>
<dbReference type="Pfam" id="PF06608">
    <property type="entry name" value="CFAP68"/>
    <property type="match status" value="1"/>
</dbReference>
<evidence type="ECO:0000313" key="10">
    <source>
        <dbReference type="EMBL" id="CBY39844.1"/>
    </source>
</evidence>
<evidence type="ECO:0000256" key="6">
    <source>
        <dbReference type="ARBA" id="ARBA00023273"/>
    </source>
</evidence>
<comment type="function">
    <text evidence="7">Microtubule inner protein (MIP) part of the dynein-decorated doublet microtubules (DMTs) in cilia axoneme, which is required for motile cilia beating.</text>
</comment>
<keyword evidence="5" id="KW-0206">Cytoskeleton</keyword>
<dbReference type="Proteomes" id="UP000011014">
    <property type="component" value="Unassembled WGS sequence"/>
</dbReference>
<dbReference type="InterPro" id="IPR009524">
    <property type="entry name" value="CFAP68"/>
</dbReference>
<dbReference type="GO" id="GO:0005634">
    <property type="term" value="C:nucleus"/>
    <property type="evidence" value="ECO:0007669"/>
    <property type="project" value="InterPro"/>
</dbReference>
<dbReference type="GO" id="GO:0030317">
    <property type="term" value="P:flagellated sperm motility"/>
    <property type="evidence" value="ECO:0007669"/>
    <property type="project" value="InterPro"/>
</dbReference>
<feature type="region of interest" description="Disordered" evidence="9">
    <location>
        <begin position="95"/>
        <end position="126"/>
    </location>
</feature>
<evidence type="ECO:0000256" key="8">
    <source>
        <dbReference type="ARBA" id="ARBA00046435"/>
    </source>
</evidence>
<dbReference type="InterPro" id="IPR037662">
    <property type="entry name" value="CFAP68/107"/>
</dbReference>
<keyword evidence="6" id="KW-0966">Cell projection</keyword>
<keyword evidence="2" id="KW-0963">Cytoplasm</keyword>
<reference evidence="10" key="1">
    <citation type="journal article" date="2010" name="Science">
        <title>Plasticity of animal genome architecture unmasked by rapid evolution of a pelagic tunicate.</title>
        <authorList>
            <person name="Denoeud F."/>
            <person name="Henriet S."/>
            <person name="Mungpakdee S."/>
            <person name="Aury J.M."/>
            <person name="Da Silva C."/>
            <person name="Brinkmann H."/>
            <person name="Mikhaleva J."/>
            <person name="Olsen L.C."/>
            <person name="Jubin C."/>
            <person name="Canestro C."/>
            <person name="Bouquet J.M."/>
            <person name="Danks G."/>
            <person name="Poulain J."/>
            <person name="Campsteijn C."/>
            <person name="Adamski M."/>
            <person name="Cross I."/>
            <person name="Yadetie F."/>
            <person name="Muffato M."/>
            <person name="Louis A."/>
            <person name="Butcher S."/>
            <person name="Tsagkogeorga G."/>
            <person name="Konrad A."/>
            <person name="Singh S."/>
            <person name="Jensen M.F."/>
            <person name="Cong E.H."/>
            <person name="Eikeseth-Otteraa H."/>
            <person name="Noel B."/>
            <person name="Anthouard V."/>
            <person name="Porcel B.M."/>
            <person name="Kachouri-Lafond R."/>
            <person name="Nishino A."/>
            <person name="Ugolini M."/>
            <person name="Chourrout P."/>
            <person name="Nishida H."/>
            <person name="Aasland R."/>
            <person name="Huzurbazar S."/>
            <person name="Westhof E."/>
            <person name="Delsuc F."/>
            <person name="Lehrach H."/>
            <person name="Reinhardt R."/>
            <person name="Weissenbach J."/>
            <person name="Roy S.W."/>
            <person name="Artiguenave F."/>
            <person name="Postlethwait J.H."/>
            <person name="Manak J.R."/>
            <person name="Thompson E.M."/>
            <person name="Jaillon O."/>
            <person name="Du Pasquier L."/>
            <person name="Boudinot P."/>
            <person name="Liberles D.A."/>
            <person name="Volff J.N."/>
            <person name="Philippe H."/>
            <person name="Lenhard B."/>
            <person name="Roest Crollius H."/>
            <person name="Wincker P."/>
            <person name="Chourrout D."/>
        </authorList>
    </citation>
    <scope>NUCLEOTIDE SEQUENCE [LARGE SCALE GENOMIC DNA]</scope>
</reference>
<dbReference type="AlphaFoldDB" id="E4YWK9"/>
<protein>
    <submittedName>
        <fullName evidence="10">Uncharacterized protein</fullName>
    </submittedName>
</protein>